<name>A0A813AT23_9DINO</name>
<dbReference type="EMBL" id="CAJNJA010062620">
    <property type="protein sequence ID" value="CAE7876994.1"/>
    <property type="molecule type" value="Genomic_DNA"/>
</dbReference>
<evidence type="ECO:0000313" key="2">
    <source>
        <dbReference type="Proteomes" id="UP000601435"/>
    </source>
</evidence>
<comment type="caution">
    <text evidence="1">The sequence shown here is derived from an EMBL/GenBank/DDBJ whole genome shotgun (WGS) entry which is preliminary data.</text>
</comment>
<organism evidence="1 2">
    <name type="scientific">Symbiodinium necroappetens</name>
    <dbReference type="NCBI Taxonomy" id="1628268"/>
    <lineage>
        <taxon>Eukaryota</taxon>
        <taxon>Sar</taxon>
        <taxon>Alveolata</taxon>
        <taxon>Dinophyceae</taxon>
        <taxon>Suessiales</taxon>
        <taxon>Symbiodiniaceae</taxon>
        <taxon>Symbiodinium</taxon>
    </lineage>
</organism>
<protein>
    <submittedName>
        <fullName evidence="1">Uncharacterized protein</fullName>
    </submittedName>
</protein>
<reference evidence="1" key="1">
    <citation type="submission" date="2021-02" db="EMBL/GenBank/DDBJ databases">
        <authorList>
            <person name="Dougan E. K."/>
            <person name="Rhodes N."/>
            <person name="Thang M."/>
            <person name="Chan C."/>
        </authorList>
    </citation>
    <scope>NUCLEOTIDE SEQUENCE</scope>
</reference>
<proteinExistence type="predicted"/>
<dbReference type="AlphaFoldDB" id="A0A813AT23"/>
<accession>A0A813AT23</accession>
<evidence type="ECO:0000313" key="1">
    <source>
        <dbReference type="EMBL" id="CAE7876994.1"/>
    </source>
</evidence>
<keyword evidence="2" id="KW-1185">Reference proteome</keyword>
<dbReference type="Proteomes" id="UP000601435">
    <property type="component" value="Unassembled WGS sequence"/>
</dbReference>
<gene>
    <name evidence="1" type="ORF">SNEC2469_LOCUS28625</name>
</gene>
<feature type="non-terminal residue" evidence="1">
    <location>
        <position position="1"/>
    </location>
</feature>
<sequence length="279" mass="30172">MLAGLGASVAVTLLDLSEDERLLILRGCAGLEGNGAELEGLQTLRAAALQLAEASWSAADSEAFLWVVGACRSQSSGGLLVRRSKARTGYETSGERSATLLFLESAGELLEADKIQISRHPAIRNSLEELVVELSDKDLRGKRQGCQLLVSQVCVMERLVVCGKGAGDLEAIKSLDRDLAGLLQCKDISLRTQALLATKKVKTISRLSAMADDRGVCGGLPKVVAHTELAQLRERFEAFFYSLPHKLMPANAMLEQHFDGVDNGEFQNLSLKEFASRED</sequence>
<dbReference type="OrthoDB" id="10392390at2759"/>